<evidence type="ECO:0000313" key="2">
    <source>
        <dbReference type="Proteomes" id="UP001159363"/>
    </source>
</evidence>
<gene>
    <name evidence="1" type="ORF">PR048_030023</name>
</gene>
<protein>
    <recommendedName>
        <fullName evidence="3">Peptidase aspartic putative domain-containing protein</fullName>
    </recommendedName>
</protein>
<reference evidence="1 2" key="1">
    <citation type="submission" date="2023-02" db="EMBL/GenBank/DDBJ databases">
        <title>LHISI_Scaffold_Assembly.</title>
        <authorList>
            <person name="Stuart O.P."/>
            <person name="Cleave R."/>
            <person name="Magrath M.J.L."/>
            <person name="Mikheyev A.S."/>
        </authorList>
    </citation>
    <scope>NUCLEOTIDE SEQUENCE [LARGE SCALE GENOMIC DNA]</scope>
    <source>
        <strain evidence="1">Daus_M_001</strain>
        <tissue evidence="1">Leg muscle</tissue>
    </source>
</reference>
<dbReference type="PANTHER" id="PTHR22955:SF77">
    <property type="entry name" value="ASPARTIC PUTATIVE DOMAIN-CONTAINING PROTEIN-RELATED"/>
    <property type="match status" value="1"/>
</dbReference>
<organism evidence="1 2">
    <name type="scientific">Dryococelus australis</name>
    <dbReference type="NCBI Taxonomy" id="614101"/>
    <lineage>
        <taxon>Eukaryota</taxon>
        <taxon>Metazoa</taxon>
        <taxon>Ecdysozoa</taxon>
        <taxon>Arthropoda</taxon>
        <taxon>Hexapoda</taxon>
        <taxon>Insecta</taxon>
        <taxon>Pterygota</taxon>
        <taxon>Neoptera</taxon>
        <taxon>Polyneoptera</taxon>
        <taxon>Phasmatodea</taxon>
        <taxon>Verophasmatodea</taxon>
        <taxon>Anareolatae</taxon>
        <taxon>Phasmatidae</taxon>
        <taxon>Eurycanthinae</taxon>
        <taxon>Dryococelus</taxon>
    </lineage>
</organism>
<proteinExistence type="predicted"/>
<dbReference type="PANTHER" id="PTHR22955">
    <property type="entry name" value="RETROTRANSPOSON"/>
    <property type="match status" value="1"/>
</dbReference>
<name>A0ABQ9G7S6_9NEOP</name>
<keyword evidence="2" id="KW-1185">Reference proteome</keyword>
<dbReference type="Proteomes" id="UP001159363">
    <property type="component" value="Chromosome 13"/>
</dbReference>
<evidence type="ECO:0000313" key="1">
    <source>
        <dbReference type="EMBL" id="KAJ8868495.1"/>
    </source>
</evidence>
<comment type="caution">
    <text evidence="1">The sequence shown here is derived from an EMBL/GenBank/DDBJ whole genome shotgun (WGS) entry which is preliminary data.</text>
</comment>
<accession>A0ABQ9G7S6</accession>
<dbReference type="EMBL" id="JARBHB010000014">
    <property type="protein sequence ID" value="KAJ8868495.1"/>
    <property type="molecule type" value="Genomic_DNA"/>
</dbReference>
<evidence type="ECO:0008006" key="3">
    <source>
        <dbReference type="Google" id="ProtNLM"/>
    </source>
</evidence>
<sequence length="423" mass="49315">MFENKRVLASRRVSALFNLPQVERESATRLRQLLDNVLNQPIESWDTLLIHLITSKLDNTTIREWETTAPITILPTLTELTMVLLQRCHILELRGPNIVTRRYYPSTVSYVTSHNVKCKIRDQMHFLYQCDTFRQMLTVAHIRTVKEFGMCFNCLRSSHELNHCTSGMCKYCNKNTIHCDTLKVHQLQQYTCKNSYHRNHRRLVLHIHNMKKQAPNSIERNVHILLSTAVVNSQYSQCCCITIRVRLDAGSQTNFIAEHTVQMLGLEMQRISSSVSGICTSKSKVNYCVSCNTQSRLNSYACSLNYHVLPTITHKLPMVETQGFTRLAELTCFWVQKYSSIFCALVNSNLLKMHQHDRKPLLIRLHLDRSPYLTLPLEHMPSYKYRTPDTWKHALPNLTYHLKKYYAKQITQRLVDEISKDVT</sequence>